<dbReference type="InterPro" id="IPR034085">
    <property type="entry name" value="TOG"/>
</dbReference>
<dbReference type="GO" id="GO:0031571">
    <property type="term" value="P:mitotic G1 DNA damage checkpoint signaling"/>
    <property type="evidence" value="ECO:0007669"/>
    <property type="project" value="EnsemblFungi"/>
</dbReference>
<dbReference type="InterPro" id="IPR011989">
    <property type="entry name" value="ARM-like"/>
</dbReference>
<dbReference type="InterPro" id="IPR021133">
    <property type="entry name" value="HEAT_type_2"/>
</dbReference>
<sequence length="2781" mass="310552">MWLDVQSMTWDKLSLDLEKLMANSLLSVRIPTLKKLKSFISQGYIKQDSDLNEISIQLLKTFYYYQDQASRRLVIEIFDAILDKNFKFLVEYIQFISRLVLENKSLAVKDYLTLLEWCNHFLIALNSTEKFFLIQKIDSDFFSKLVHSQTFLLDSCLQYGIGLENVVTDSKKPPYQIPTTNTTTTTTTTAGNFNSPKLHRKRVYESALSQTKLAIAKFLNSNSTSSSTTLLEQYLENILTQSGTSNTSILTMIGILSSAIVDLIPQNPRLYDTFSSEAIVDKVVTFFCQKILMDKIPPQQYSLVAFQDFTGFFINQEIFGIKILPSLEKSILRSPELSLGHITKNFFDSLPPIIDLSQYLDNGKLLSQLLSSFKSSSELIRRGALTTMESILTKHCNEATPEILIKISDQVFNSLKSVTSNDQRQLFAKTLEFINSKDEKVTLRILNGLVSFVTKDQNETSLRKYVDTFIHKYYICLYNEWATKGSTIDIDFLKVIKNGLSDKKWNFRKAWFIAIAYFLLNFDSDQFNSKFVEFFESIFPLLAKTLDEIITAPIATTLANKSIECAYVVVFLSNFVQNWPNNSELKKIIENEQIFAKALKNSDDTKPSIILNHRIYSKLTTLEEQTWFLRAIYSLLSNVKENQLDYGNSWLYLTLSQKIPNPLRREAIKYLEECYLTRQELFGDLMITSLTTKLNTEIEEGEDDLNLIPRHIPSVLSGITQSALTDKKILSKHVSDLLLLAHHEKIPIKNGWVGLALRSRLDPGEIVDNYTDKIISNLCNVLLDENFSKAFHKAAAEAITTVVFILPNKVSPILKNIISDDLKTSRVENYIDETNLKIWKAKDGELVVDVLSKATSKPKYADKNSKDYETRKWEESIRNEIANKKNLANSNGSIKKKLSKEEQILVNEQLLKEYEIRSKIQENYIHLRRGIEICRSLASINVDSGSQHWFPIAVSSLLTISQKPQTSLLLGSSVNDAFLALSNVISPRLGLNKLFLGLATLRINGVTNLQEYYLEEPLLDLISRVLYRVKFLSDQRPLDSMSLIYILPLLIRVLEIGKEISIKNSQKQITKAEFVEEEKEEEQLYLSLEIISTHNEVFQDESIPRKAILDVLLSLMALASKAKIAKECFKSICQVISINPSKSDLSIIIDGCINHDAFVRNSVLEVLDTEFDLSAEMTYSNELWIACHDNNENNASIALTIWKESNFKLDETSTTQLIQYLGSKDSGLRLSVAKAISEATKLIGTVFDKTLDALLEYYRFYEKPEPPKLDEFGLVIQSSISDQKDRWEERSGVALSLKFLSPLFKDTSSVVKVFEFLIVEKALGDKEPIVRQELQEAGIEVINLNGFKNIESLVPIFEACLSEKDVGSKVQDNIRESVIILYGALARHLDSSDPRLTKIIDRLIKTLDTPSEDVQFAVSECISPLVEAIESKLSYYFESLFKKLFEGKNLAQRRGAAYGIAGLVKGMGIKALANNDIIRILVDAAEDKKDPKKREGVSFAFECLSQSLGKFFEPYVIEILPIILKQLGDMSPEVRDATDYATRVIMKNTTSYGVKKLIPLAIENLDEIAWRSKKGSVELLGSMAYLDPTQLSSSLSTIVPEIVGVLNDSHKEVRKAADQALKRFGDVIRNPEIQTLVPILIRAIGDPTKYTDEALDALIKTQFVHYIDGPSLALIIHVIHRGMHDRSASTKRKACQIVGNMAILVDSKDLIQYLPSLISELEISMVDPVPSTRATAARALGSLVEKLGEEQFPDLIPRLLSTLQDEDKSGDRLGSAQALSEVISGLGVSKLEEMLPTIISGASSTRAYVRAGFMPLLLFLPVCFGSQFSPYLSKVIPVILAGLADTDVDIRETSLKSARLIVKNYARKAVDLLLPELENGLSDTSYRIRLSSVELTGDLLFQVTGISGRNELSENQPDASGEVNNNLLDVLGRERRDRILSSLFVCRQDTSGLVRSATVDIWKALVANTPRTIKEILPTLTEIIIRRLASSDETQRNIAAQTLGELVRRVGGNALSELLPTLEDQLVSSDVDAKQGICIAIHELIESSSEETIREYQDIFIRIVRSALVDSNESVREAAALAFDVLQDSIGNTAVDEIIPNLLNMLNSAESDNALSALQEIMSKKSDVIFPILIPSLLSPPIDAFKAGALSSLAEVAGSALYKRLSSIINALVGRLIDSDENDKESADIKASFDKILLSVDSEEGLHPLLIQILSLIKNEDLRKRAVMFERLGPFFSETTVDYSIYTADIVSQCIMTLDDTNPNVVMSCWTALSELLKKQSKESLEKLVRPAYESLAMTGSPGKNLAGFSLPKGPNCVLPIFLHGLMYGNSDQREVSAMAIADIVEKTPAENLKPFVTVMVGPLIRVIGERFSSDIKAAILYALNMLFSKIPQFLRPFIPQLQRTFVKSLSDPSHDLLRSRAAKALGTLIEYQPRVDPLVTELVGGAKQAAEDGVKTAMLKALLEVVNKAGSKMSENSKNSVMNLVKDDISEASDNMAVAYARLVGSLSKILTHDEATKVLKEKVLDASLSDDSGKFAILTLNAFLKDSPSHIFETNLVEQIGFFIKTACLDEAGYISDNAVVAAAKFLLLYGETKSPDSIETKGALPFTIPDDVVRQIVEALSITACKPVSNSLDTRRLSLVVIRTLARFKYEDIIKPNITNLALSVFTCVRDIIIPIKLAAEKAYLAIFNMVEDEKSDFFNSWFSELSSSVNGSTVTSITGQVIQLRSIGDYTKRVSSRLAAVERERISAGGDIETMFSDRFEDEKEIWAVGGVELTAK</sequence>
<dbReference type="GO" id="GO:1990611">
    <property type="term" value="P:regulation of cytoplasmic translational initiation in response to stress"/>
    <property type="evidence" value="ECO:0007669"/>
    <property type="project" value="EnsemblFungi"/>
</dbReference>
<dbReference type="GO" id="GO:0170011">
    <property type="term" value="F:stalled ribosome sensor activity"/>
    <property type="evidence" value="ECO:0007669"/>
    <property type="project" value="EnsemblFungi"/>
</dbReference>
<proteinExistence type="inferred from homology"/>
<dbReference type="InterPro" id="IPR057546">
    <property type="entry name" value="HEAT_GCN1"/>
</dbReference>
<dbReference type="GO" id="GO:0019901">
    <property type="term" value="F:protein kinase binding"/>
    <property type="evidence" value="ECO:0007669"/>
    <property type="project" value="EnsemblFungi"/>
</dbReference>
<name>A0A1E4TZ05_PACTA</name>
<dbReference type="InterPro" id="IPR056809">
    <property type="entry name" value="HEAT_GCN1_fung"/>
</dbReference>
<dbReference type="OrthoDB" id="5148094at2759"/>
<accession>A0A1E4TZ05</accession>
<dbReference type="Pfam" id="PF24984">
    <property type="entry name" value="HEAT_EF3_GNC1"/>
    <property type="match status" value="1"/>
</dbReference>
<dbReference type="SUPFAM" id="SSF48371">
    <property type="entry name" value="ARM repeat"/>
    <property type="match status" value="4"/>
</dbReference>
<dbReference type="Pfam" id="PF25801">
    <property type="entry name" value="HEAT_GCN1_C_2"/>
    <property type="match status" value="1"/>
</dbReference>
<dbReference type="PANTHER" id="PTHR23346">
    <property type="entry name" value="TRANSLATIONAL ACTIVATOR GCN1-RELATED"/>
    <property type="match status" value="1"/>
</dbReference>
<gene>
    <name evidence="5" type="ORF">PACTADRAFT_1492</name>
</gene>
<evidence type="ECO:0000256" key="2">
    <source>
        <dbReference type="ARBA" id="ARBA00022737"/>
    </source>
</evidence>
<keyword evidence="2" id="KW-0677">Repeat</keyword>
<dbReference type="STRING" id="669874.A0A1E4TZ05"/>
<evidence type="ECO:0000256" key="1">
    <source>
        <dbReference type="ARBA" id="ARBA00007366"/>
    </source>
</evidence>
<evidence type="ECO:0000313" key="5">
    <source>
        <dbReference type="EMBL" id="ODV96908.1"/>
    </source>
</evidence>
<dbReference type="GO" id="GO:0071264">
    <property type="term" value="P:positive regulation of translational initiation in response to starvation"/>
    <property type="evidence" value="ECO:0007669"/>
    <property type="project" value="EnsemblFungi"/>
</dbReference>
<organism evidence="5 6">
    <name type="scientific">Pachysolen tannophilus NRRL Y-2460</name>
    <dbReference type="NCBI Taxonomy" id="669874"/>
    <lineage>
        <taxon>Eukaryota</taxon>
        <taxon>Fungi</taxon>
        <taxon>Dikarya</taxon>
        <taxon>Ascomycota</taxon>
        <taxon>Saccharomycotina</taxon>
        <taxon>Pichiomycetes</taxon>
        <taxon>Pachysolenaceae</taxon>
        <taxon>Pachysolen</taxon>
    </lineage>
</organism>
<feature type="repeat" description="HEAT" evidence="3">
    <location>
        <begin position="1598"/>
        <end position="1636"/>
    </location>
</feature>
<evidence type="ECO:0000256" key="3">
    <source>
        <dbReference type="PROSITE-ProRule" id="PRU00103"/>
    </source>
</evidence>
<dbReference type="GO" id="GO:0043022">
    <property type="term" value="F:ribosome binding"/>
    <property type="evidence" value="ECO:0007669"/>
    <property type="project" value="EnsemblFungi"/>
</dbReference>
<evidence type="ECO:0000313" key="6">
    <source>
        <dbReference type="Proteomes" id="UP000094236"/>
    </source>
</evidence>
<dbReference type="Proteomes" id="UP000094236">
    <property type="component" value="Unassembled WGS sequence"/>
</dbReference>
<dbReference type="Pfam" id="PF23271">
    <property type="entry name" value="HEAT_GCN1"/>
    <property type="match status" value="2"/>
</dbReference>
<dbReference type="PROSITE" id="PS50077">
    <property type="entry name" value="HEAT_REPEAT"/>
    <property type="match status" value="3"/>
</dbReference>
<dbReference type="Gene3D" id="1.25.10.10">
    <property type="entry name" value="Leucine-rich Repeat Variant"/>
    <property type="match status" value="6"/>
</dbReference>
<feature type="repeat" description="HEAT" evidence="3">
    <location>
        <begin position="1755"/>
        <end position="1794"/>
    </location>
</feature>
<dbReference type="Pfam" id="PF12074">
    <property type="entry name" value="Gcn1_N"/>
    <property type="match status" value="1"/>
</dbReference>
<dbReference type="EMBL" id="KV454012">
    <property type="protein sequence ID" value="ODV96908.1"/>
    <property type="molecule type" value="Genomic_DNA"/>
</dbReference>
<feature type="domain" description="TOG" evidence="4">
    <location>
        <begin position="1742"/>
        <end position="2001"/>
    </location>
</feature>
<dbReference type="GO" id="GO:0072344">
    <property type="term" value="P:rescue of stalled ribosome"/>
    <property type="evidence" value="ECO:0007669"/>
    <property type="project" value="EnsemblFungi"/>
</dbReference>
<dbReference type="Pfam" id="PF24987">
    <property type="entry name" value="HEAT_EF3_N"/>
    <property type="match status" value="1"/>
</dbReference>
<dbReference type="InterPro" id="IPR022716">
    <property type="entry name" value="Gcn1_N"/>
</dbReference>
<dbReference type="SMART" id="SM01349">
    <property type="entry name" value="TOG"/>
    <property type="match status" value="2"/>
</dbReference>
<protein>
    <recommendedName>
        <fullName evidence="4">TOG domain-containing protein</fullName>
    </recommendedName>
</protein>
<dbReference type="FunFam" id="1.25.10.10:FF:000096">
    <property type="entry name" value="eIF-2-alpha kinase activator gcn1"/>
    <property type="match status" value="1"/>
</dbReference>
<feature type="domain" description="TOG" evidence="4">
    <location>
        <begin position="1424"/>
        <end position="1657"/>
    </location>
</feature>
<feature type="repeat" description="HEAT" evidence="3">
    <location>
        <begin position="1713"/>
        <end position="1755"/>
    </location>
</feature>
<dbReference type="GO" id="GO:0031369">
    <property type="term" value="F:translation initiation factor binding"/>
    <property type="evidence" value="ECO:0007669"/>
    <property type="project" value="EnsemblFungi"/>
</dbReference>
<dbReference type="GO" id="GO:0043539">
    <property type="term" value="F:protein serine/threonine kinase activator activity"/>
    <property type="evidence" value="ECO:0007669"/>
    <property type="project" value="EnsemblFungi"/>
</dbReference>
<dbReference type="GO" id="GO:1904689">
    <property type="term" value="P:negative regulation of cytoplasmic translational initiation"/>
    <property type="evidence" value="ECO:0007669"/>
    <property type="project" value="EnsemblFungi"/>
</dbReference>
<comment type="similarity">
    <text evidence="1">Belongs to the GCN1 family.</text>
</comment>
<dbReference type="Pfam" id="PF24993">
    <property type="entry name" value="GNC1_N"/>
    <property type="match status" value="1"/>
</dbReference>
<reference evidence="6" key="1">
    <citation type="submission" date="2016-05" db="EMBL/GenBank/DDBJ databases">
        <title>Comparative genomics of biotechnologically important yeasts.</title>
        <authorList>
            <consortium name="DOE Joint Genome Institute"/>
            <person name="Riley R."/>
            <person name="Haridas S."/>
            <person name="Wolfe K.H."/>
            <person name="Lopes M.R."/>
            <person name="Hittinger C.T."/>
            <person name="Goker M."/>
            <person name="Salamov A."/>
            <person name="Wisecaver J."/>
            <person name="Long T.M."/>
            <person name="Aerts A.L."/>
            <person name="Barry K."/>
            <person name="Choi C."/>
            <person name="Clum A."/>
            <person name="Coughlan A.Y."/>
            <person name="Deshpande S."/>
            <person name="Douglass A.P."/>
            <person name="Hanson S.J."/>
            <person name="Klenk H.-P."/>
            <person name="Labutti K."/>
            <person name="Lapidus A."/>
            <person name="Lindquist E."/>
            <person name="Lipzen A."/>
            <person name="Meier-Kolthoff J.P."/>
            <person name="Ohm R.A."/>
            <person name="Otillar R.P."/>
            <person name="Pangilinan J."/>
            <person name="Peng Y."/>
            <person name="Rokas A."/>
            <person name="Rosa C.A."/>
            <person name="Scheuner C."/>
            <person name="Sibirny A.A."/>
            <person name="Slot J.C."/>
            <person name="Stielow J.B."/>
            <person name="Sun H."/>
            <person name="Kurtzman C.P."/>
            <person name="Blackwell M."/>
            <person name="Grigoriev I.V."/>
            <person name="Jeffries T.W."/>
        </authorList>
    </citation>
    <scope>NUCLEOTIDE SEQUENCE [LARGE SCALE GENOMIC DNA]</scope>
    <source>
        <strain evidence="6">NRRL Y-2460</strain>
    </source>
</reference>
<dbReference type="GO" id="GO:0140469">
    <property type="term" value="P:GCN2-mediated signaling"/>
    <property type="evidence" value="ECO:0007669"/>
    <property type="project" value="EnsemblFungi"/>
</dbReference>
<dbReference type="GO" id="GO:0034198">
    <property type="term" value="P:cellular response to amino acid starvation"/>
    <property type="evidence" value="ECO:0007669"/>
    <property type="project" value="EnsemblFungi"/>
</dbReference>
<dbReference type="GO" id="GO:0043008">
    <property type="term" value="F:ATP-dependent protein binding"/>
    <property type="evidence" value="ECO:0007669"/>
    <property type="project" value="EnsemblFungi"/>
</dbReference>
<dbReference type="GO" id="GO:0006448">
    <property type="term" value="P:regulation of translational elongation"/>
    <property type="evidence" value="ECO:0007669"/>
    <property type="project" value="EnsemblFungi"/>
</dbReference>
<dbReference type="Pfam" id="PF24916">
    <property type="entry name" value="HEAT_GCN1_fung"/>
    <property type="match status" value="1"/>
</dbReference>
<dbReference type="PANTHER" id="PTHR23346:SF7">
    <property type="entry name" value="STALLED RIBOSOME SENSOR GCN1"/>
    <property type="match status" value="1"/>
</dbReference>
<evidence type="ECO:0000259" key="4">
    <source>
        <dbReference type="SMART" id="SM01349"/>
    </source>
</evidence>
<dbReference type="InterPro" id="IPR056810">
    <property type="entry name" value="GNC1-like_N"/>
</dbReference>
<dbReference type="GO" id="GO:0022626">
    <property type="term" value="C:cytosolic ribosome"/>
    <property type="evidence" value="ECO:0007669"/>
    <property type="project" value="EnsemblFungi"/>
</dbReference>
<keyword evidence="6" id="KW-1185">Reference proteome</keyword>
<dbReference type="InterPro" id="IPR016024">
    <property type="entry name" value="ARM-type_fold"/>
</dbReference>